<protein>
    <submittedName>
        <fullName evidence="1">Uncharacterized protein</fullName>
    </submittedName>
</protein>
<dbReference type="EMBL" id="JAACXV010000162">
    <property type="protein sequence ID" value="KAF7282645.1"/>
    <property type="molecule type" value="Genomic_DNA"/>
</dbReference>
<reference evidence="1" key="1">
    <citation type="submission" date="2020-08" db="EMBL/GenBank/DDBJ databases">
        <title>Genome sequencing and assembly of the red palm weevil Rhynchophorus ferrugineus.</title>
        <authorList>
            <person name="Dias G.B."/>
            <person name="Bergman C.M."/>
            <person name="Manee M."/>
        </authorList>
    </citation>
    <scope>NUCLEOTIDE SEQUENCE</scope>
    <source>
        <strain evidence="1">AA-2017</strain>
        <tissue evidence="1">Whole larva</tissue>
    </source>
</reference>
<gene>
    <name evidence="1" type="ORF">GWI33_002240</name>
</gene>
<evidence type="ECO:0000313" key="1">
    <source>
        <dbReference type="EMBL" id="KAF7282645.1"/>
    </source>
</evidence>
<keyword evidence="2" id="KW-1185">Reference proteome</keyword>
<dbReference type="Proteomes" id="UP000625711">
    <property type="component" value="Unassembled WGS sequence"/>
</dbReference>
<name>A0A834MJP4_RHYFE</name>
<organism evidence="1 2">
    <name type="scientific">Rhynchophorus ferrugineus</name>
    <name type="common">Red palm weevil</name>
    <name type="synonym">Curculio ferrugineus</name>
    <dbReference type="NCBI Taxonomy" id="354439"/>
    <lineage>
        <taxon>Eukaryota</taxon>
        <taxon>Metazoa</taxon>
        <taxon>Ecdysozoa</taxon>
        <taxon>Arthropoda</taxon>
        <taxon>Hexapoda</taxon>
        <taxon>Insecta</taxon>
        <taxon>Pterygota</taxon>
        <taxon>Neoptera</taxon>
        <taxon>Endopterygota</taxon>
        <taxon>Coleoptera</taxon>
        <taxon>Polyphaga</taxon>
        <taxon>Cucujiformia</taxon>
        <taxon>Curculionidae</taxon>
        <taxon>Dryophthorinae</taxon>
        <taxon>Rhynchophorus</taxon>
    </lineage>
</organism>
<comment type="caution">
    <text evidence="1">The sequence shown here is derived from an EMBL/GenBank/DDBJ whole genome shotgun (WGS) entry which is preliminary data.</text>
</comment>
<evidence type="ECO:0000313" key="2">
    <source>
        <dbReference type="Proteomes" id="UP000625711"/>
    </source>
</evidence>
<accession>A0A834MJP4</accession>
<dbReference type="AlphaFoldDB" id="A0A834MJP4"/>
<sequence>MNRMDPLLFSLHSKTYGLVIRHAKTTVLDQNHAFLLSEQTAFRTDELFRLGRTAIEWRVGGKGDTTDTISEAVYLSARY</sequence>
<proteinExistence type="predicted"/>